<keyword evidence="2" id="KW-1185">Reference proteome</keyword>
<dbReference type="Proteomes" id="UP000321638">
    <property type="component" value="Unassembled WGS sequence"/>
</dbReference>
<dbReference type="AlphaFoldDB" id="A0A5C8PGF4"/>
<dbReference type="RefSeq" id="WP_147849609.1">
    <property type="nucleotide sequence ID" value="NZ_VDUZ01000031.1"/>
</dbReference>
<accession>A0A5C8PGF4</accession>
<organism evidence="1 2">
    <name type="scientific">Vineibacter terrae</name>
    <dbReference type="NCBI Taxonomy" id="2586908"/>
    <lineage>
        <taxon>Bacteria</taxon>
        <taxon>Pseudomonadati</taxon>
        <taxon>Pseudomonadota</taxon>
        <taxon>Alphaproteobacteria</taxon>
        <taxon>Hyphomicrobiales</taxon>
        <taxon>Vineibacter</taxon>
    </lineage>
</organism>
<comment type="caution">
    <text evidence="1">The sequence shown here is derived from an EMBL/GenBank/DDBJ whole genome shotgun (WGS) entry which is preliminary data.</text>
</comment>
<dbReference type="PROSITE" id="PS51257">
    <property type="entry name" value="PROKAR_LIPOPROTEIN"/>
    <property type="match status" value="1"/>
</dbReference>
<evidence type="ECO:0000313" key="1">
    <source>
        <dbReference type="EMBL" id="TXL72711.1"/>
    </source>
</evidence>
<gene>
    <name evidence="1" type="ORF">FHP25_24485</name>
</gene>
<dbReference type="Gene3D" id="1.10.530.10">
    <property type="match status" value="1"/>
</dbReference>
<reference evidence="1 2" key="1">
    <citation type="submission" date="2019-06" db="EMBL/GenBank/DDBJ databases">
        <title>New taxonomy in bacterial strain CC-CFT640, isolated from vineyard.</title>
        <authorList>
            <person name="Lin S.-Y."/>
            <person name="Tsai C.-F."/>
            <person name="Young C.-C."/>
        </authorList>
    </citation>
    <scope>NUCLEOTIDE SEQUENCE [LARGE SCALE GENOMIC DNA]</scope>
    <source>
        <strain evidence="1 2">CC-CFT640</strain>
    </source>
</reference>
<dbReference type="EMBL" id="VDUZ01000031">
    <property type="protein sequence ID" value="TXL72711.1"/>
    <property type="molecule type" value="Genomic_DNA"/>
</dbReference>
<protein>
    <submittedName>
        <fullName evidence="1">Uncharacterized protein</fullName>
    </submittedName>
</protein>
<proteinExistence type="predicted"/>
<name>A0A5C8PGF4_9HYPH</name>
<dbReference type="OrthoDB" id="7376040at2"/>
<sequence length="150" mass="16387">MDLRHGTRTILGPLAFALFVAAGCTTQAPSAPIQALDSRALDIEARKNDVLRQLSECESGGTGESDRPIYGGRGAYVGRFQFSPRTVIGFVRDRDGRDLSYREAVALAHDHQQAAALAKYAIFERDAVSHWPLCNRKLGLDQQVAAIKSM</sequence>
<evidence type="ECO:0000313" key="2">
    <source>
        <dbReference type="Proteomes" id="UP000321638"/>
    </source>
</evidence>